<keyword evidence="2 5" id="KW-0812">Transmembrane</keyword>
<keyword evidence="6" id="KW-1185">Reference proteome</keyword>
<dbReference type="GO" id="GO:0016020">
    <property type="term" value="C:membrane"/>
    <property type="evidence" value="ECO:0007669"/>
    <property type="project" value="UniProtKB-SubCell"/>
</dbReference>
<evidence type="ECO:0000313" key="6">
    <source>
        <dbReference type="Proteomes" id="UP000694843"/>
    </source>
</evidence>
<keyword evidence="4 5" id="KW-0472">Membrane</keyword>
<dbReference type="SUPFAM" id="SSF48652">
    <property type="entry name" value="Tetraspanin"/>
    <property type="match status" value="1"/>
</dbReference>
<name>A0A8B7PKU8_HYAAZ</name>
<feature type="transmembrane region" description="Helical" evidence="5">
    <location>
        <begin position="242"/>
        <end position="265"/>
    </location>
</feature>
<accession>A0A8B7PKU8</accession>
<dbReference type="GeneID" id="108681477"/>
<gene>
    <name evidence="7" type="primary">LOC108681477</name>
</gene>
<dbReference type="Proteomes" id="UP000694843">
    <property type="component" value="Unplaced"/>
</dbReference>
<feature type="transmembrane region" description="Helical" evidence="5">
    <location>
        <begin position="93"/>
        <end position="115"/>
    </location>
</feature>
<dbReference type="InterPro" id="IPR008952">
    <property type="entry name" value="Tetraspanin_EC2_sf"/>
</dbReference>
<proteinExistence type="predicted"/>
<dbReference type="Pfam" id="PF00335">
    <property type="entry name" value="Tetraspanin"/>
    <property type="match status" value="1"/>
</dbReference>
<evidence type="ECO:0000256" key="4">
    <source>
        <dbReference type="ARBA" id="ARBA00023136"/>
    </source>
</evidence>
<evidence type="ECO:0000256" key="1">
    <source>
        <dbReference type="ARBA" id="ARBA00004141"/>
    </source>
</evidence>
<feature type="transmembrane region" description="Helical" evidence="5">
    <location>
        <begin position="6"/>
        <end position="30"/>
    </location>
</feature>
<evidence type="ECO:0000256" key="2">
    <source>
        <dbReference type="ARBA" id="ARBA00022692"/>
    </source>
</evidence>
<feature type="transmembrane region" description="Helical" evidence="5">
    <location>
        <begin position="51"/>
        <end position="73"/>
    </location>
</feature>
<keyword evidence="3 5" id="KW-1133">Transmembrane helix</keyword>
<dbReference type="CDD" id="cd03127">
    <property type="entry name" value="tetraspanin_LEL"/>
    <property type="match status" value="1"/>
</dbReference>
<dbReference type="Gene3D" id="1.10.1450.10">
    <property type="entry name" value="Tetraspanin"/>
    <property type="match status" value="1"/>
</dbReference>
<dbReference type="AlphaFoldDB" id="A0A8B7PKU8"/>
<feature type="transmembrane region" description="Helical" evidence="5">
    <location>
        <begin position="122"/>
        <end position="145"/>
    </location>
</feature>
<evidence type="ECO:0000256" key="3">
    <source>
        <dbReference type="ARBA" id="ARBA00022989"/>
    </source>
</evidence>
<organism evidence="6 7">
    <name type="scientific">Hyalella azteca</name>
    <name type="common">Amphipod</name>
    <dbReference type="NCBI Taxonomy" id="294128"/>
    <lineage>
        <taxon>Eukaryota</taxon>
        <taxon>Metazoa</taxon>
        <taxon>Ecdysozoa</taxon>
        <taxon>Arthropoda</taxon>
        <taxon>Crustacea</taxon>
        <taxon>Multicrustacea</taxon>
        <taxon>Malacostraca</taxon>
        <taxon>Eumalacostraca</taxon>
        <taxon>Peracarida</taxon>
        <taxon>Amphipoda</taxon>
        <taxon>Senticaudata</taxon>
        <taxon>Talitrida</taxon>
        <taxon>Talitroidea</taxon>
        <taxon>Hyalellidae</taxon>
        <taxon>Hyalella</taxon>
    </lineage>
</organism>
<sequence length="273" mass="29881">MTCRFRYFLLIISIYVPELEINAGPVLRFLYWSSAFKIKMGCITGMITKTFLVAFNILVAIAGVIVLTLASVIQTTLNGYGHDIPQEPLDVLIGLQSASTFIICLSALGVVVSCCCGNKLFLYTYFVLGLALVGITLVFAGMGAANINNEKYADDIKVKMDNDVQNYNLDSPGEFENQVDIIYKNNQCCGSMNCYDYPDGKRPAGCCREFTGTTCTSKNTNDLYITGCYEKLLADVADKAVATIHFSIFFGVLVFALLTSTCLCVKCTDAMPI</sequence>
<dbReference type="RefSeq" id="XP_018026001.1">
    <property type="nucleotide sequence ID" value="XM_018170512.2"/>
</dbReference>
<dbReference type="OrthoDB" id="6395640at2759"/>
<dbReference type="InterPro" id="IPR018499">
    <property type="entry name" value="Tetraspanin/Peripherin"/>
</dbReference>
<reference evidence="7" key="1">
    <citation type="submission" date="2025-08" db="UniProtKB">
        <authorList>
            <consortium name="RefSeq"/>
        </authorList>
    </citation>
    <scope>IDENTIFICATION</scope>
    <source>
        <tissue evidence="7">Whole organism</tissue>
    </source>
</reference>
<evidence type="ECO:0000256" key="5">
    <source>
        <dbReference type="SAM" id="Phobius"/>
    </source>
</evidence>
<protein>
    <submittedName>
        <fullName evidence="7">CD63 antigen</fullName>
    </submittedName>
</protein>
<evidence type="ECO:0000313" key="7">
    <source>
        <dbReference type="RefSeq" id="XP_018026001.1"/>
    </source>
</evidence>
<comment type="subcellular location">
    <subcellularLocation>
        <location evidence="1">Membrane</location>
        <topology evidence="1">Multi-pass membrane protein</topology>
    </subcellularLocation>
</comment>
<dbReference type="KEGG" id="hazt:108681477"/>